<feature type="domain" description="Aminoacyl-transfer RNA synthetases class-II family profile" evidence="9">
    <location>
        <begin position="237"/>
        <end position="592"/>
    </location>
</feature>
<dbReference type="InterPro" id="IPR006195">
    <property type="entry name" value="aa-tRNA-synth_II"/>
</dbReference>
<dbReference type="FunFam" id="3.30.930.10:FF:000016">
    <property type="entry name" value="Asparagine--tRNA ligase"/>
    <property type="match status" value="1"/>
</dbReference>
<dbReference type="OMA" id="PEMAFYD"/>
<gene>
    <name evidence="10" type="ORF">PPERSA_10861</name>
</gene>
<dbReference type="InterPro" id="IPR004365">
    <property type="entry name" value="NA-bd_OB_tRNA"/>
</dbReference>
<dbReference type="GO" id="GO:0005739">
    <property type="term" value="C:mitochondrion"/>
    <property type="evidence" value="ECO:0007669"/>
    <property type="project" value="TreeGrafter"/>
</dbReference>
<feature type="compositionally biased region" description="Basic residues" evidence="8">
    <location>
        <begin position="36"/>
        <end position="45"/>
    </location>
</feature>
<accession>A0A0V0QDU2</accession>
<organism evidence="10 11">
    <name type="scientific">Pseudocohnilembus persalinus</name>
    <name type="common">Ciliate</name>
    <dbReference type="NCBI Taxonomy" id="266149"/>
    <lineage>
        <taxon>Eukaryota</taxon>
        <taxon>Sar</taxon>
        <taxon>Alveolata</taxon>
        <taxon>Ciliophora</taxon>
        <taxon>Intramacronucleata</taxon>
        <taxon>Oligohymenophorea</taxon>
        <taxon>Scuticociliatia</taxon>
        <taxon>Philasterida</taxon>
        <taxon>Pseudocohnilembidae</taxon>
        <taxon>Pseudocohnilembus</taxon>
    </lineage>
</organism>
<dbReference type="PANTHER" id="PTHR22594">
    <property type="entry name" value="ASPARTYL/LYSYL-TRNA SYNTHETASE"/>
    <property type="match status" value="1"/>
</dbReference>
<dbReference type="CDD" id="cd04318">
    <property type="entry name" value="EcAsnRS_like_N"/>
    <property type="match status" value="1"/>
</dbReference>
<evidence type="ECO:0000256" key="4">
    <source>
        <dbReference type="ARBA" id="ARBA00022741"/>
    </source>
</evidence>
<dbReference type="CDD" id="cd00776">
    <property type="entry name" value="AsxRS_core"/>
    <property type="match status" value="1"/>
</dbReference>
<dbReference type="Pfam" id="PF01336">
    <property type="entry name" value="tRNA_anti-codon"/>
    <property type="match status" value="1"/>
</dbReference>
<dbReference type="InterPro" id="IPR045864">
    <property type="entry name" value="aa-tRNA-synth_II/BPL/LPL"/>
</dbReference>
<proteinExistence type="inferred from homology"/>
<evidence type="ECO:0000256" key="6">
    <source>
        <dbReference type="ARBA" id="ARBA00022917"/>
    </source>
</evidence>
<keyword evidence="5" id="KW-0067">ATP-binding</keyword>
<dbReference type="SUPFAM" id="SSF55681">
    <property type="entry name" value="Class II aaRS and biotin synthetases"/>
    <property type="match status" value="1"/>
</dbReference>
<reference evidence="10 11" key="1">
    <citation type="journal article" date="2015" name="Sci. Rep.">
        <title>Genome of the facultative scuticociliatosis pathogen Pseudocohnilembus persalinus provides insight into its virulence through horizontal gene transfer.</title>
        <authorList>
            <person name="Xiong J."/>
            <person name="Wang G."/>
            <person name="Cheng J."/>
            <person name="Tian M."/>
            <person name="Pan X."/>
            <person name="Warren A."/>
            <person name="Jiang C."/>
            <person name="Yuan D."/>
            <person name="Miao W."/>
        </authorList>
    </citation>
    <scope>NUCLEOTIDE SEQUENCE [LARGE SCALE GENOMIC DNA]</scope>
    <source>
        <strain evidence="10">36N120E</strain>
    </source>
</reference>
<dbReference type="PRINTS" id="PR01042">
    <property type="entry name" value="TRNASYNTHASP"/>
</dbReference>
<dbReference type="InterPro" id="IPR004522">
    <property type="entry name" value="Asn-tRNA-ligase"/>
</dbReference>
<feature type="compositionally biased region" description="Basic and acidic residues" evidence="8">
    <location>
        <begin position="1"/>
        <end position="17"/>
    </location>
</feature>
<dbReference type="Gene3D" id="2.40.50.140">
    <property type="entry name" value="Nucleic acid-binding proteins"/>
    <property type="match status" value="1"/>
</dbReference>
<keyword evidence="4" id="KW-0547">Nucleotide-binding</keyword>
<dbReference type="InterPro" id="IPR004364">
    <property type="entry name" value="Aa-tRNA-synt_II"/>
</dbReference>
<dbReference type="AlphaFoldDB" id="A0A0V0QDU2"/>
<dbReference type="EMBL" id="LDAU01000194">
    <property type="protein sequence ID" value="KRX00362.1"/>
    <property type="molecule type" value="Genomic_DNA"/>
</dbReference>
<dbReference type="InterPro" id="IPR012340">
    <property type="entry name" value="NA-bd_OB-fold"/>
</dbReference>
<evidence type="ECO:0000313" key="11">
    <source>
        <dbReference type="Proteomes" id="UP000054937"/>
    </source>
</evidence>
<keyword evidence="3" id="KW-0436">Ligase</keyword>
<dbReference type="InterPro" id="IPR002312">
    <property type="entry name" value="Asp/Asn-tRNA-synth_IIb"/>
</dbReference>
<evidence type="ECO:0000256" key="8">
    <source>
        <dbReference type="SAM" id="MobiDB-lite"/>
    </source>
</evidence>
<dbReference type="FunCoup" id="A0A0V0QDU2">
    <property type="interactions" value="199"/>
</dbReference>
<evidence type="ECO:0000256" key="2">
    <source>
        <dbReference type="ARBA" id="ARBA00012816"/>
    </source>
</evidence>
<evidence type="ECO:0000259" key="9">
    <source>
        <dbReference type="PROSITE" id="PS50862"/>
    </source>
</evidence>
<dbReference type="SUPFAM" id="SSF50249">
    <property type="entry name" value="Nucleic acid-binding proteins"/>
    <property type="match status" value="1"/>
</dbReference>
<dbReference type="GO" id="GO:0006421">
    <property type="term" value="P:asparaginyl-tRNA aminoacylation"/>
    <property type="evidence" value="ECO:0007669"/>
    <property type="project" value="InterPro"/>
</dbReference>
<comment type="caution">
    <text evidence="10">The sequence shown here is derived from an EMBL/GenBank/DDBJ whole genome shotgun (WGS) entry which is preliminary data.</text>
</comment>
<evidence type="ECO:0000256" key="1">
    <source>
        <dbReference type="ARBA" id="ARBA00008226"/>
    </source>
</evidence>
<dbReference type="Proteomes" id="UP000054937">
    <property type="component" value="Unassembled WGS sequence"/>
</dbReference>
<dbReference type="GO" id="GO:0005524">
    <property type="term" value="F:ATP binding"/>
    <property type="evidence" value="ECO:0007669"/>
    <property type="project" value="UniProtKB-KW"/>
</dbReference>
<evidence type="ECO:0000256" key="5">
    <source>
        <dbReference type="ARBA" id="ARBA00022840"/>
    </source>
</evidence>
<keyword evidence="6" id="KW-0648">Protein biosynthesis</keyword>
<keyword evidence="7" id="KW-0030">Aminoacyl-tRNA synthetase</keyword>
<dbReference type="NCBIfam" id="NF003037">
    <property type="entry name" value="PRK03932.1"/>
    <property type="match status" value="1"/>
</dbReference>
<protein>
    <recommendedName>
        <fullName evidence="2">asparagine--tRNA ligase</fullName>
        <ecNumber evidence="2">6.1.1.22</ecNumber>
    </recommendedName>
</protein>
<feature type="compositionally biased region" description="Low complexity" evidence="8">
    <location>
        <begin position="18"/>
        <end position="30"/>
    </location>
</feature>
<dbReference type="OrthoDB" id="1931232at2759"/>
<dbReference type="GO" id="GO:0003676">
    <property type="term" value="F:nucleic acid binding"/>
    <property type="evidence" value="ECO:0007669"/>
    <property type="project" value="InterPro"/>
</dbReference>
<dbReference type="GO" id="GO:0004816">
    <property type="term" value="F:asparagine-tRNA ligase activity"/>
    <property type="evidence" value="ECO:0007669"/>
    <property type="project" value="UniProtKB-EC"/>
</dbReference>
<dbReference type="EC" id="6.1.1.22" evidence="2"/>
<sequence>MEDQKVQQEEQQQKVEQQEQQVQNGDQQQQKQEDKKKKKEKKKAQKPFTYDFKEEIAQLDRSFLKNRLNEHKDYSIPSQFLKKNQSEYLIGGVLRIETVLSNPEKYFDKLTYICGWVKGYRLQGGGSVLFLEINDGSTIKGLQVVIDKSTKNFEELIQCSKDSSLKIYGKLVKSQGKGQAIEMVVNDEMHNAQVLGTQTDMKYPLPMEKRDLLHTSKELMRENAHLRPRTRLMGAVMRVRNSLAQATHLFFSANNFQYIHTPLITASDCEGAGEMFQVTTLLSDKGKQQSINKVKVDKEGMVDYKEDFFKKPAYLTVSGQLSVENYCCALGNVYTFGPTFRAETSNSTRHAAEFWMIEPELAFADLIDDMDCAEQYIQFCIKYILDNNKDDLDFLTEYQQKELEKKNKEDAKTDKSKKNNPTVLPPLKEYLRSFVETPFERITYTDAIKLLQKAVAEGKVFEEDPNPTWENGLATEHEKFLCDYVFHKPVMVYNYPKEVKAFYMRLNEDKKTVACVDVLVPGVGELVGGSQREERMHILDERMKELSLEKQDYWWYLQLREYGTIPHSGFGLGFERLVMLTTGISNIKDAIPFPRQTGYAEF</sequence>
<dbReference type="HAMAP" id="MF_00534">
    <property type="entry name" value="Asn_tRNA_synth"/>
    <property type="match status" value="1"/>
</dbReference>
<feature type="region of interest" description="Disordered" evidence="8">
    <location>
        <begin position="1"/>
        <end position="46"/>
    </location>
</feature>
<dbReference type="InParanoid" id="A0A0V0QDU2"/>
<keyword evidence="11" id="KW-1185">Reference proteome</keyword>
<dbReference type="PANTHER" id="PTHR22594:SF34">
    <property type="entry name" value="ASPARAGINE--TRNA LIGASE, MITOCHONDRIAL-RELATED"/>
    <property type="match status" value="1"/>
</dbReference>
<evidence type="ECO:0000256" key="7">
    <source>
        <dbReference type="ARBA" id="ARBA00023146"/>
    </source>
</evidence>
<dbReference type="Gene3D" id="3.30.930.10">
    <property type="entry name" value="Bira Bifunctional Protein, Domain 2"/>
    <property type="match status" value="1"/>
</dbReference>
<evidence type="ECO:0000256" key="3">
    <source>
        <dbReference type="ARBA" id="ARBA00022598"/>
    </source>
</evidence>
<dbReference type="Pfam" id="PF00152">
    <property type="entry name" value="tRNA-synt_2"/>
    <property type="match status" value="1"/>
</dbReference>
<evidence type="ECO:0000313" key="10">
    <source>
        <dbReference type="EMBL" id="KRX00362.1"/>
    </source>
</evidence>
<name>A0A0V0QDU2_PSEPJ</name>
<comment type="similarity">
    <text evidence="1">Belongs to the class-II aminoacyl-tRNA synthetase family.</text>
</comment>
<dbReference type="PROSITE" id="PS50862">
    <property type="entry name" value="AA_TRNA_LIGASE_II"/>
    <property type="match status" value="1"/>
</dbReference>